<proteinExistence type="predicted"/>
<dbReference type="EMBL" id="CAEZUL010000036">
    <property type="protein sequence ID" value="CAB4596445.1"/>
    <property type="molecule type" value="Genomic_DNA"/>
</dbReference>
<evidence type="ECO:0000313" key="2">
    <source>
        <dbReference type="EMBL" id="CAB4596445.1"/>
    </source>
</evidence>
<gene>
    <name evidence="2" type="ORF">UFOPK1808_00469</name>
</gene>
<sequence>MVANAATSPVTSSVSAMGGNIGSPPGMPVIDARPDIASAMVAKPGRRAYGPV</sequence>
<accession>A0A6J6GBC8</accession>
<evidence type="ECO:0000256" key="1">
    <source>
        <dbReference type="SAM" id="MobiDB-lite"/>
    </source>
</evidence>
<dbReference type="AlphaFoldDB" id="A0A6J6GBC8"/>
<protein>
    <submittedName>
        <fullName evidence="2">Unannotated protein</fullName>
    </submittedName>
</protein>
<organism evidence="2">
    <name type="scientific">freshwater metagenome</name>
    <dbReference type="NCBI Taxonomy" id="449393"/>
    <lineage>
        <taxon>unclassified sequences</taxon>
        <taxon>metagenomes</taxon>
        <taxon>ecological metagenomes</taxon>
    </lineage>
</organism>
<feature type="region of interest" description="Disordered" evidence="1">
    <location>
        <begin position="1"/>
        <end position="20"/>
    </location>
</feature>
<reference evidence="2" key="1">
    <citation type="submission" date="2020-05" db="EMBL/GenBank/DDBJ databases">
        <authorList>
            <person name="Chiriac C."/>
            <person name="Salcher M."/>
            <person name="Ghai R."/>
            <person name="Kavagutti S V."/>
        </authorList>
    </citation>
    <scope>NUCLEOTIDE SEQUENCE</scope>
</reference>
<name>A0A6J6GBC8_9ZZZZ</name>
<feature type="compositionally biased region" description="Low complexity" evidence="1">
    <location>
        <begin position="1"/>
        <end position="16"/>
    </location>
</feature>